<name>A0ABP4WJC0_9ACTN</name>
<comment type="caution">
    <text evidence="2">The sequence shown here is derived from an EMBL/GenBank/DDBJ whole genome shotgun (WGS) entry which is preliminary data.</text>
</comment>
<sequence length="281" mass="29497">MTLAPPGERRVTCELTLDATTAASLALQIAAAGDPADGRVESLELTSNGAPIGATVVPALAGGREHVVHLLPGPLAVRYEAVLPAPPTNAPAPVTDRARNDALRPSRYCPSDRLEGFARSHFGGITTNLDRVRAICDYVHDHVAYLPGSSGPVTDALDTLLAGSGVCRDFAHLTAALCRAVQVPARVAAVYAPGLSPMDLHMVTETEIDGSWWVWDATRLAPRQSLVRIATGRDAADIAFSTVLSGHVDFGELAVSAVVAGDLPVDDHTRLTSLEEPDLPL</sequence>
<dbReference type="InterPro" id="IPR002931">
    <property type="entry name" value="Transglutaminase-like"/>
</dbReference>
<keyword evidence="3" id="KW-1185">Reference proteome</keyword>
<gene>
    <name evidence="2" type="ORF">GCM10009681_28980</name>
</gene>
<dbReference type="PANTHER" id="PTHR33490:SF12">
    <property type="entry name" value="BLL5557 PROTEIN"/>
    <property type="match status" value="1"/>
</dbReference>
<evidence type="ECO:0000313" key="3">
    <source>
        <dbReference type="Proteomes" id="UP001500655"/>
    </source>
</evidence>
<dbReference type="Gene3D" id="3.10.620.30">
    <property type="match status" value="1"/>
</dbReference>
<accession>A0ABP4WJC0</accession>
<evidence type="ECO:0000259" key="1">
    <source>
        <dbReference type="SMART" id="SM00460"/>
    </source>
</evidence>
<feature type="domain" description="Transglutaminase-like" evidence="1">
    <location>
        <begin position="159"/>
        <end position="219"/>
    </location>
</feature>
<evidence type="ECO:0000313" key="2">
    <source>
        <dbReference type="EMBL" id="GAA1755982.1"/>
    </source>
</evidence>
<organism evidence="2 3">
    <name type="scientific">Luedemannella helvata</name>
    <dbReference type="NCBI Taxonomy" id="349315"/>
    <lineage>
        <taxon>Bacteria</taxon>
        <taxon>Bacillati</taxon>
        <taxon>Actinomycetota</taxon>
        <taxon>Actinomycetes</taxon>
        <taxon>Micromonosporales</taxon>
        <taxon>Micromonosporaceae</taxon>
        <taxon>Luedemannella</taxon>
    </lineage>
</organism>
<dbReference type="Proteomes" id="UP001500655">
    <property type="component" value="Unassembled WGS sequence"/>
</dbReference>
<dbReference type="Gene3D" id="2.60.40.2250">
    <property type="match status" value="1"/>
</dbReference>
<dbReference type="Pfam" id="PF01841">
    <property type="entry name" value="Transglut_core"/>
    <property type="match status" value="1"/>
</dbReference>
<dbReference type="EMBL" id="BAAALS010000012">
    <property type="protein sequence ID" value="GAA1755982.1"/>
    <property type="molecule type" value="Genomic_DNA"/>
</dbReference>
<dbReference type="PANTHER" id="PTHR33490">
    <property type="entry name" value="BLR5614 PROTEIN-RELATED"/>
    <property type="match status" value="1"/>
</dbReference>
<dbReference type="SMART" id="SM00460">
    <property type="entry name" value="TGc"/>
    <property type="match status" value="1"/>
</dbReference>
<dbReference type="SUPFAM" id="SSF54001">
    <property type="entry name" value="Cysteine proteinases"/>
    <property type="match status" value="1"/>
</dbReference>
<protein>
    <submittedName>
        <fullName evidence="2">Transglutaminase family protein</fullName>
    </submittedName>
</protein>
<dbReference type="InterPro" id="IPR038765">
    <property type="entry name" value="Papain-like_cys_pep_sf"/>
</dbReference>
<proteinExistence type="predicted"/>
<reference evidence="3" key="1">
    <citation type="journal article" date="2019" name="Int. J. Syst. Evol. Microbiol.">
        <title>The Global Catalogue of Microorganisms (GCM) 10K type strain sequencing project: providing services to taxonomists for standard genome sequencing and annotation.</title>
        <authorList>
            <consortium name="The Broad Institute Genomics Platform"/>
            <consortium name="The Broad Institute Genome Sequencing Center for Infectious Disease"/>
            <person name="Wu L."/>
            <person name="Ma J."/>
        </authorList>
    </citation>
    <scope>NUCLEOTIDE SEQUENCE [LARGE SCALE GENOMIC DNA]</scope>
    <source>
        <strain evidence="3">JCM 13249</strain>
    </source>
</reference>